<comment type="caution">
    <text evidence="1">The sequence shown here is derived from an EMBL/GenBank/DDBJ whole genome shotgun (WGS) entry which is preliminary data.</text>
</comment>
<evidence type="ECO:0000313" key="1">
    <source>
        <dbReference type="EMBL" id="KAF5766123.1"/>
    </source>
</evidence>
<dbReference type="Proteomes" id="UP000215914">
    <property type="component" value="Unassembled WGS sequence"/>
</dbReference>
<dbReference type="Gramene" id="mRNA:HanXRQr2_Chr15g0711631">
    <property type="protein sequence ID" value="CDS:HanXRQr2_Chr15g0711631.1"/>
    <property type="gene ID" value="HanXRQr2_Chr15g0711631"/>
</dbReference>
<gene>
    <name evidence="1" type="ORF">HanXRQr2_Chr15g0711631</name>
</gene>
<keyword evidence="2" id="KW-1185">Reference proteome</keyword>
<accession>A0A9K3H4S2</accession>
<reference evidence="1" key="2">
    <citation type="submission" date="2020-06" db="EMBL/GenBank/DDBJ databases">
        <title>Helianthus annuus Genome sequencing and assembly Release 2.</title>
        <authorList>
            <person name="Gouzy J."/>
            <person name="Langlade N."/>
            <person name="Munos S."/>
        </authorList>
    </citation>
    <scope>NUCLEOTIDE SEQUENCE</scope>
    <source>
        <tissue evidence="1">Leaves</tissue>
    </source>
</reference>
<organism evidence="1 2">
    <name type="scientific">Helianthus annuus</name>
    <name type="common">Common sunflower</name>
    <dbReference type="NCBI Taxonomy" id="4232"/>
    <lineage>
        <taxon>Eukaryota</taxon>
        <taxon>Viridiplantae</taxon>
        <taxon>Streptophyta</taxon>
        <taxon>Embryophyta</taxon>
        <taxon>Tracheophyta</taxon>
        <taxon>Spermatophyta</taxon>
        <taxon>Magnoliopsida</taxon>
        <taxon>eudicotyledons</taxon>
        <taxon>Gunneridae</taxon>
        <taxon>Pentapetalae</taxon>
        <taxon>asterids</taxon>
        <taxon>campanulids</taxon>
        <taxon>Asterales</taxon>
        <taxon>Asteraceae</taxon>
        <taxon>Asteroideae</taxon>
        <taxon>Heliantheae alliance</taxon>
        <taxon>Heliantheae</taxon>
        <taxon>Helianthus</taxon>
    </lineage>
</organism>
<dbReference type="AlphaFoldDB" id="A0A9K3H4S2"/>
<evidence type="ECO:0000313" key="2">
    <source>
        <dbReference type="Proteomes" id="UP000215914"/>
    </source>
</evidence>
<dbReference type="EMBL" id="MNCJ02000330">
    <property type="protein sequence ID" value="KAF5766123.1"/>
    <property type="molecule type" value="Genomic_DNA"/>
</dbReference>
<reference evidence="1" key="1">
    <citation type="journal article" date="2017" name="Nature">
        <title>The sunflower genome provides insights into oil metabolism, flowering and Asterid evolution.</title>
        <authorList>
            <person name="Badouin H."/>
            <person name="Gouzy J."/>
            <person name="Grassa C.J."/>
            <person name="Murat F."/>
            <person name="Staton S.E."/>
            <person name="Cottret L."/>
            <person name="Lelandais-Briere C."/>
            <person name="Owens G.L."/>
            <person name="Carrere S."/>
            <person name="Mayjonade B."/>
            <person name="Legrand L."/>
            <person name="Gill N."/>
            <person name="Kane N.C."/>
            <person name="Bowers J.E."/>
            <person name="Hubner S."/>
            <person name="Bellec A."/>
            <person name="Berard A."/>
            <person name="Berges H."/>
            <person name="Blanchet N."/>
            <person name="Boniface M.C."/>
            <person name="Brunel D."/>
            <person name="Catrice O."/>
            <person name="Chaidir N."/>
            <person name="Claudel C."/>
            <person name="Donnadieu C."/>
            <person name="Faraut T."/>
            <person name="Fievet G."/>
            <person name="Helmstetter N."/>
            <person name="King M."/>
            <person name="Knapp S.J."/>
            <person name="Lai Z."/>
            <person name="Le Paslier M.C."/>
            <person name="Lippi Y."/>
            <person name="Lorenzon L."/>
            <person name="Mandel J.R."/>
            <person name="Marage G."/>
            <person name="Marchand G."/>
            <person name="Marquand E."/>
            <person name="Bret-Mestries E."/>
            <person name="Morien E."/>
            <person name="Nambeesan S."/>
            <person name="Nguyen T."/>
            <person name="Pegot-Espagnet P."/>
            <person name="Pouilly N."/>
            <person name="Raftis F."/>
            <person name="Sallet E."/>
            <person name="Schiex T."/>
            <person name="Thomas J."/>
            <person name="Vandecasteele C."/>
            <person name="Vares D."/>
            <person name="Vear F."/>
            <person name="Vautrin S."/>
            <person name="Crespi M."/>
            <person name="Mangin B."/>
            <person name="Burke J.M."/>
            <person name="Salse J."/>
            <person name="Munos S."/>
            <person name="Vincourt P."/>
            <person name="Rieseberg L.H."/>
            <person name="Langlade N.B."/>
        </authorList>
    </citation>
    <scope>NUCLEOTIDE SEQUENCE</scope>
    <source>
        <tissue evidence="1">Leaves</tissue>
    </source>
</reference>
<protein>
    <submittedName>
        <fullName evidence="1">Uncharacterized protein</fullName>
    </submittedName>
</protein>
<name>A0A9K3H4S2_HELAN</name>
<sequence>MSISTVCWHVQVSGRWPPKQQKTIDILHHVNLLWNSFTYCRLYLVDRKDINFAFKLAREAISSQISKVVSTQEKLEKCVICLDDKSIDQFLSTEGCTHRCCYS</sequence>
<proteinExistence type="predicted"/>